<dbReference type="EMBL" id="DF977523">
    <property type="protein sequence ID" value="GAW27169.1"/>
    <property type="molecule type" value="Genomic_DNA"/>
</dbReference>
<name>A0A1S8AAU8_ROSNE</name>
<feature type="region of interest" description="Disordered" evidence="1">
    <location>
        <begin position="109"/>
        <end position="148"/>
    </location>
</feature>
<accession>A0A1S8AAU8</accession>
<dbReference type="Proteomes" id="UP000054516">
    <property type="component" value="Unassembled WGS sequence"/>
</dbReference>
<evidence type="ECO:0000256" key="1">
    <source>
        <dbReference type="SAM" id="MobiDB-lite"/>
    </source>
</evidence>
<feature type="compositionally biased region" description="Basic and acidic residues" evidence="1">
    <location>
        <begin position="160"/>
        <end position="175"/>
    </location>
</feature>
<feature type="region of interest" description="Disordered" evidence="1">
    <location>
        <begin position="73"/>
        <end position="93"/>
    </location>
</feature>
<evidence type="ECO:0000313" key="3">
    <source>
        <dbReference type="Proteomes" id="UP000054516"/>
    </source>
</evidence>
<feature type="region of interest" description="Disordered" evidence="1">
    <location>
        <begin position="160"/>
        <end position="218"/>
    </location>
</feature>
<gene>
    <name evidence="2" type="ORF">SAMD00023353_7800180</name>
</gene>
<feature type="compositionally biased region" description="Basic and acidic residues" evidence="1">
    <location>
        <begin position="194"/>
        <end position="217"/>
    </location>
</feature>
<feature type="compositionally biased region" description="Low complexity" evidence="1">
    <location>
        <begin position="75"/>
        <end position="93"/>
    </location>
</feature>
<keyword evidence="3" id="KW-1185">Reference proteome</keyword>
<protein>
    <submittedName>
        <fullName evidence="2">Putative integral membrane protein</fullName>
    </submittedName>
</protein>
<reference evidence="2" key="1">
    <citation type="submission" date="2016-03" db="EMBL/GenBank/DDBJ databases">
        <title>Draft genome sequence of Rosellinia necatrix.</title>
        <authorList>
            <person name="Kanematsu S."/>
        </authorList>
    </citation>
    <scope>NUCLEOTIDE SEQUENCE [LARGE SCALE GENOMIC DNA]</scope>
    <source>
        <strain evidence="2">W97</strain>
    </source>
</reference>
<sequence>MVQALHVLPIRPWAPGIATLAGEAIVGEIVRGGINEAFAITVGGVVARTSARRLVPLQLDVARPAPRRHTVQECHAGASGPGPVASGHPAAAAADDDAPLLVVLGQAVARAGRPDGQREREGGNGRHARRGAEAESAGARRGADPDGVAERAVEGVAQLDEGHDGRDGRGEHQHGADPGAYAARGDGVPPGASGERDGDARQDGEQRGQDVRHGDERRHRRVGVELAIIRLRQRALRGGTVDLEVGTGVEGEADPGLEAGRRPVVVSAACRQERDAVRVGQAQALSCLSLPDEVASGYLRQILEEDGTA</sequence>
<proteinExistence type="predicted"/>
<organism evidence="2">
    <name type="scientific">Rosellinia necatrix</name>
    <name type="common">White root-rot fungus</name>
    <dbReference type="NCBI Taxonomy" id="77044"/>
    <lineage>
        <taxon>Eukaryota</taxon>
        <taxon>Fungi</taxon>
        <taxon>Dikarya</taxon>
        <taxon>Ascomycota</taxon>
        <taxon>Pezizomycotina</taxon>
        <taxon>Sordariomycetes</taxon>
        <taxon>Xylariomycetidae</taxon>
        <taxon>Xylariales</taxon>
        <taxon>Xylariaceae</taxon>
        <taxon>Rosellinia</taxon>
    </lineage>
</organism>
<feature type="compositionally biased region" description="Basic and acidic residues" evidence="1">
    <location>
        <begin position="112"/>
        <end position="124"/>
    </location>
</feature>
<evidence type="ECO:0000313" key="2">
    <source>
        <dbReference type="EMBL" id="GAW27169.1"/>
    </source>
</evidence>
<dbReference type="AlphaFoldDB" id="A0A1S8AAU8"/>